<proteinExistence type="predicted"/>
<accession>A0A0F8X3L4</accession>
<dbReference type="AlphaFoldDB" id="A0A0F8X3L4"/>
<evidence type="ECO:0000313" key="1">
    <source>
        <dbReference type="EMBL" id="KKK63712.1"/>
    </source>
</evidence>
<comment type="caution">
    <text evidence="1">The sequence shown here is derived from an EMBL/GenBank/DDBJ whole genome shotgun (WGS) entry which is preliminary data.</text>
</comment>
<sequence length="34" mass="3489">MKKLLTLLVLLAAGCSQAVITGPQFVGPGKTVAY</sequence>
<gene>
    <name evidence="1" type="ORF">LCGC14_2991570</name>
</gene>
<organism evidence="1">
    <name type="scientific">marine sediment metagenome</name>
    <dbReference type="NCBI Taxonomy" id="412755"/>
    <lineage>
        <taxon>unclassified sequences</taxon>
        <taxon>metagenomes</taxon>
        <taxon>ecological metagenomes</taxon>
    </lineage>
</organism>
<reference evidence="1" key="1">
    <citation type="journal article" date="2015" name="Nature">
        <title>Complex archaea that bridge the gap between prokaryotes and eukaryotes.</title>
        <authorList>
            <person name="Spang A."/>
            <person name="Saw J.H."/>
            <person name="Jorgensen S.L."/>
            <person name="Zaremba-Niedzwiedzka K."/>
            <person name="Martijn J."/>
            <person name="Lind A.E."/>
            <person name="van Eijk R."/>
            <person name="Schleper C."/>
            <person name="Guy L."/>
            <person name="Ettema T.J."/>
        </authorList>
    </citation>
    <scope>NUCLEOTIDE SEQUENCE</scope>
</reference>
<protein>
    <submittedName>
        <fullName evidence="1">Uncharacterized protein</fullName>
    </submittedName>
</protein>
<feature type="non-terminal residue" evidence="1">
    <location>
        <position position="34"/>
    </location>
</feature>
<dbReference type="PROSITE" id="PS51257">
    <property type="entry name" value="PROKAR_LIPOPROTEIN"/>
    <property type="match status" value="1"/>
</dbReference>
<name>A0A0F8X3L4_9ZZZZ</name>
<dbReference type="EMBL" id="LAZR01061369">
    <property type="protein sequence ID" value="KKK63712.1"/>
    <property type="molecule type" value="Genomic_DNA"/>
</dbReference>